<dbReference type="AlphaFoldDB" id="A0A517YEK7"/>
<dbReference type="PANTHER" id="PTHR23244:SF437">
    <property type="match status" value="1"/>
</dbReference>
<dbReference type="KEGG" id="aagg:ETAA8_37780"/>
<dbReference type="PANTHER" id="PTHR23244">
    <property type="entry name" value="KELCH REPEAT DOMAIN"/>
    <property type="match status" value="1"/>
</dbReference>
<evidence type="ECO:0000256" key="1">
    <source>
        <dbReference type="SAM" id="SignalP"/>
    </source>
</evidence>
<sequence precursor="true">MARTFLPIVCLLAYTSSVSGAEPLSWVKVTDRAGWQPRDSQGEVVFKDQLWLLGGWFNSFAEPPRDVWSSTDGKNWKLVAKDAPWKHSDLPMTLVFGDRMWFMGGWHNGRLPGHSASSQVWSSADGIQWEQATEAAGWTPRIAAASVVFQGKMWILGGTENYYFGDDKSLKNDVWYSTNGKDWKQATADAGWSPRAYHQAVVLGNKMYVFGGGNYVPKYHATNDVWSSEDGIKWTKVTEAAEWSPRLWFSTAVYRDHMWVLGGWSNNPSKNWGDAWYSRDGQVWKELKTEAKWKERHEHSAYVFQDKLWVAGGHAQPLSSEVWSLELPRNWSGE</sequence>
<dbReference type="RefSeq" id="WP_202921066.1">
    <property type="nucleotide sequence ID" value="NZ_CP036274.1"/>
</dbReference>
<keyword evidence="3" id="KW-1185">Reference proteome</keyword>
<feature type="chain" id="PRO_5021876414" evidence="1">
    <location>
        <begin position="22"/>
        <end position="334"/>
    </location>
</feature>
<protein>
    <submittedName>
        <fullName evidence="2">Kelch motif protein</fullName>
    </submittedName>
</protein>
<dbReference type="Gene3D" id="2.120.10.80">
    <property type="entry name" value="Kelch-type beta propeller"/>
    <property type="match status" value="2"/>
</dbReference>
<dbReference type="InterPro" id="IPR015915">
    <property type="entry name" value="Kelch-typ_b-propeller"/>
</dbReference>
<evidence type="ECO:0000313" key="2">
    <source>
        <dbReference type="EMBL" id="QDU28675.1"/>
    </source>
</evidence>
<name>A0A517YEK7_9BACT</name>
<proteinExistence type="predicted"/>
<gene>
    <name evidence="2" type="ORF">ETAA8_37780</name>
</gene>
<reference evidence="2 3" key="1">
    <citation type="submission" date="2019-02" db="EMBL/GenBank/DDBJ databases">
        <title>Deep-cultivation of Planctomycetes and their phenomic and genomic characterization uncovers novel biology.</title>
        <authorList>
            <person name="Wiegand S."/>
            <person name="Jogler M."/>
            <person name="Boedeker C."/>
            <person name="Pinto D."/>
            <person name="Vollmers J."/>
            <person name="Rivas-Marin E."/>
            <person name="Kohn T."/>
            <person name="Peeters S.H."/>
            <person name="Heuer A."/>
            <person name="Rast P."/>
            <person name="Oberbeckmann S."/>
            <person name="Bunk B."/>
            <person name="Jeske O."/>
            <person name="Meyerdierks A."/>
            <person name="Storesund J.E."/>
            <person name="Kallscheuer N."/>
            <person name="Luecker S."/>
            <person name="Lage O.M."/>
            <person name="Pohl T."/>
            <person name="Merkel B.J."/>
            <person name="Hornburger P."/>
            <person name="Mueller R.-W."/>
            <person name="Bruemmer F."/>
            <person name="Labrenz M."/>
            <person name="Spormann A.M."/>
            <person name="Op den Camp H."/>
            <person name="Overmann J."/>
            <person name="Amann R."/>
            <person name="Jetten M.S.M."/>
            <person name="Mascher T."/>
            <person name="Medema M.H."/>
            <person name="Devos D.P."/>
            <person name="Kaster A.-K."/>
            <person name="Ovreas L."/>
            <person name="Rohde M."/>
            <person name="Galperin M.Y."/>
            <person name="Jogler C."/>
        </authorList>
    </citation>
    <scope>NUCLEOTIDE SEQUENCE [LARGE SCALE GENOMIC DNA]</scope>
    <source>
        <strain evidence="2 3">ETA_A8</strain>
    </source>
</reference>
<dbReference type="Pfam" id="PF24681">
    <property type="entry name" value="Kelch_KLHDC2_KLHL20_DRC7"/>
    <property type="match status" value="1"/>
</dbReference>
<feature type="signal peptide" evidence="1">
    <location>
        <begin position="1"/>
        <end position="21"/>
    </location>
</feature>
<dbReference type="EMBL" id="CP036274">
    <property type="protein sequence ID" value="QDU28675.1"/>
    <property type="molecule type" value="Genomic_DNA"/>
</dbReference>
<evidence type="ECO:0000313" key="3">
    <source>
        <dbReference type="Proteomes" id="UP000315017"/>
    </source>
</evidence>
<dbReference type="Proteomes" id="UP000315017">
    <property type="component" value="Chromosome"/>
</dbReference>
<accession>A0A517YEK7</accession>
<dbReference type="SUPFAM" id="SSF117281">
    <property type="entry name" value="Kelch motif"/>
    <property type="match status" value="1"/>
</dbReference>
<organism evidence="2 3">
    <name type="scientific">Anatilimnocola aggregata</name>
    <dbReference type="NCBI Taxonomy" id="2528021"/>
    <lineage>
        <taxon>Bacteria</taxon>
        <taxon>Pseudomonadati</taxon>
        <taxon>Planctomycetota</taxon>
        <taxon>Planctomycetia</taxon>
        <taxon>Pirellulales</taxon>
        <taxon>Pirellulaceae</taxon>
        <taxon>Anatilimnocola</taxon>
    </lineage>
</organism>
<keyword evidence="1" id="KW-0732">Signal</keyword>